<evidence type="ECO:0000313" key="6">
    <source>
        <dbReference type="Proteomes" id="UP000796880"/>
    </source>
</evidence>
<comment type="pathway">
    <text evidence="2">Protein modification; protein ubiquitination.</text>
</comment>
<evidence type="ECO:0000313" key="5">
    <source>
        <dbReference type="EMBL" id="KAF3439915.1"/>
    </source>
</evidence>
<accession>A0A8K0GY08</accession>
<dbReference type="Pfam" id="PF07707">
    <property type="entry name" value="BACK"/>
    <property type="match status" value="1"/>
</dbReference>
<evidence type="ECO:0000256" key="2">
    <source>
        <dbReference type="ARBA" id="ARBA00004906"/>
    </source>
</evidence>
<gene>
    <name evidence="5" type="ORF">FNV43_RR18193</name>
</gene>
<dbReference type="InterPro" id="IPR011705">
    <property type="entry name" value="BACK"/>
</dbReference>
<dbReference type="InterPro" id="IPR011333">
    <property type="entry name" value="SKP1/BTB/POZ_sf"/>
</dbReference>
<dbReference type="SUPFAM" id="SSF54695">
    <property type="entry name" value="POZ domain"/>
    <property type="match status" value="1"/>
</dbReference>
<dbReference type="FunFam" id="3.30.710.10:FF:000099">
    <property type="entry name" value="BTB/POZ domain-containing protein POB1"/>
    <property type="match status" value="1"/>
</dbReference>
<evidence type="ECO:0000259" key="4">
    <source>
        <dbReference type="PROSITE" id="PS50097"/>
    </source>
</evidence>
<dbReference type="SMART" id="SM00875">
    <property type="entry name" value="BACK"/>
    <property type="match status" value="1"/>
</dbReference>
<dbReference type="AlphaFoldDB" id="A0A8K0GY08"/>
<dbReference type="InterPro" id="IPR000210">
    <property type="entry name" value="BTB/POZ_dom"/>
</dbReference>
<dbReference type="CDD" id="cd18186">
    <property type="entry name" value="BTB_POZ_ZBTB_KLHL-like"/>
    <property type="match status" value="1"/>
</dbReference>
<dbReference type="InterPro" id="IPR045890">
    <property type="entry name" value="POB1-like"/>
</dbReference>
<organism evidence="5 6">
    <name type="scientific">Rhamnella rubrinervis</name>
    <dbReference type="NCBI Taxonomy" id="2594499"/>
    <lineage>
        <taxon>Eukaryota</taxon>
        <taxon>Viridiplantae</taxon>
        <taxon>Streptophyta</taxon>
        <taxon>Embryophyta</taxon>
        <taxon>Tracheophyta</taxon>
        <taxon>Spermatophyta</taxon>
        <taxon>Magnoliopsida</taxon>
        <taxon>eudicotyledons</taxon>
        <taxon>Gunneridae</taxon>
        <taxon>Pentapetalae</taxon>
        <taxon>rosids</taxon>
        <taxon>fabids</taxon>
        <taxon>Rosales</taxon>
        <taxon>Rhamnaceae</taxon>
        <taxon>rhamnoid group</taxon>
        <taxon>Rhamneae</taxon>
        <taxon>Rhamnella</taxon>
    </lineage>
</organism>
<evidence type="ECO:0000256" key="3">
    <source>
        <dbReference type="ARBA" id="ARBA00022786"/>
    </source>
</evidence>
<comment type="caution">
    <text evidence="5">The sequence shown here is derived from an EMBL/GenBank/DDBJ whole genome shotgun (WGS) entry which is preliminary data.</text>
</comment>
<feature type="domain" description="BTB" evidence="4">
    <location>
        <begin position="139"/>
        <end position="208"/>
    </location>
</feature>
<sequence length="550" mass="62241">MRGSNSDLFDPVLAMEASFSRGASSSDADFGFAFNDSNFSDRLLRIEIMGDPADTIPDSEACTSVADWARHRKRRREDVKKEHVVDLTVCPEEQILNCNQPDMDDCEGFENQDEDAVAMVEESPSGDEAANSIDSDWSMDCSTVVRVKQLHISSPILAAKSPFFYKLFSNGMKESEQRHVTLRINASEEAALMELLNFMYSNTLSATTAPALLDVLMAADKFEVASCMRYCSSQLRNMPMTPDSALLYLELPSSVLMAEAVQPLTDAAKQYLASRYRDISKFHEEVMSLPLAGIEAILSSDDLQVASEDAVYDLVLKWARLQYQKVEERREVLGSRLARYIRFPYMTCRKLKKVLTCNDFDQEVASKLVLEALFFKAEAPHRQRSLAAEGAILNRHFVERAYKYRPVKVVEFELPRQQCVVYLDLKREECENLFPSGRVYSQAFHLGGQGFFLSAHCNMDQQSSFHCFGLFLGMQEKGSVTFAVDYEFAARTKPLDDFISKYKGNYTFTGGKAVGYRNLFAIPWINFTADDSPYFINGVLHLRAELTIRH</sequence>
<evidence type="ECO:0000256" key="1">
    <source>
        <dbReference type="ARBA" id="ARBA00002668"/>
    </source>
</evidence>
<dbReference type="GO" id="GO:0046982">
    <property type="term" value="F:protein heterodimerization activity"/>
    <property type="evidence" value="ECO:0007669"/>
    <property type="project" value="UniProtKB-ARBA"/>
</dbReference>
<comment type="function">
    <text evidence="1">May act as a substrate-specific adapter of an E3 ubiquitin-protein ligase complex (CUL3-RBX1-BTB) which mediates the ubiquitination and subsequent proteasomal degradation of target proteins.</text>
</comment>
<dbReference type="GO" id="GO:0042803">
    <property type="term" value="F:protein homodimerization activity"/>
    <property type="evidence" value="ECO:0007669"/>
    <property type="project" value="UniProtKB-ARBA"/>
</dbReference>
<keyword evidence="3" id="KW-0833">Ubl conjugation pathway</keyword>
<dbReference type="OrthoDB" id="45365at2759"/>
<dbReference type="GO" id="GO:0005634">
    <property type="term" value="C:nucleus"/>
    <property type="evidence" value="ECO:0007669"/>
    <property type="project" value="TreeGrafter"/>
</dbReference>
<name>A0A8K0GY08_9ROSA</name>
<dbReference type="PROSITE" id="PS50097">
    <property type="entry name" value="BTB"/>
    <property type="match status" value="1"/>
</dbReference>
<dbReference type="Gene3D" id="1.25.40.420">
    <property type="match status" value="1"/>
</dbReference>
<dbReference type="Gene3D" id="3.30.710.10">
    <property type="entry name" value="Potassium Channel Kv1.1, Chain A"/>
    <property type="match status" value="1"/>
</dbReference>
<dbReference type="PANTHER" id="PTHR46336:SF3">
    <property type="entry name" value="BTB_POZ DOMAIN-CONTAINING PROTEIN POB1"/>
    <property type="match status" value="1"/>
</dbReference>
<dbReference type="GO" id="GO:0010114">
    <property type="term" value="P:response to red light"/>
    <property type="evidence" value="ECO:0007669"/>
    <property type="project" value="TreeGrafter"/>
</dbReference>
<dbReference type="Proteomes" id="UP000796880">
    <property type="component" value="Unassembled WGS sequence"/>
</dbReference>
<dbReference type="EMBL" id="VOIH02000008">
    <property type="protein sequence ID" value="KAF3439915.1"/>
    <property type="molecule type" value="Genomic_DNA"/>
</dbReference>
<dbReference type="FunFam" id="1.25.40.420:FF:000008">
    <property type="entry name" value="BTB/POZ domain-containing protein POB1"/>
    <property type="match status" value="1"/>
</dbReference>
<keyword evidence="6" id="KW-1185">Reference proteome</keyword>
<dbReference type="SUPFAM" id="SSF49599">
    <property type="entry name" value="TRAF domain-like"/>
    <property type="match status" value="1"/>
</dbReference>
<dbReference type="Pfam" id="PF00651">
    <property type="entry name" value="BTB"/>
    <property type="match status" value="1"/>
</dbReference>
<dbReference type="SMART" id="SM00225">
    <property type="entry name" value="BTB"/>
    <property type="match status" value="1"/>
</dbReference>
<dbReference type="PANTHER" id="PTHR46336">
    <property type="entry name" value="OS02G0260700 PROTEIN"/>
    <property type="match status" value="1"/>
</dbReference>
<protein>
    <recommendedName>
        <fullName evidence="4">BTB domain-containing protein</fullName>
    </recommendedName>
</protein>
<reference evidence="5" key="1">
    <citation type="submission" date="2020-03" db="EMBL/GenBank/DDBJ databases">
        <title>A high-quality chromosome-level genome assembly of a woody plant with both climbing and erect habits, Rhamnella rubrinervis.</title>
        <authorList>
            <person name="Lu Z."/>
            <person name="Yang Y."/>
            <person name="Zhu X."/>
            <person name="Sun Y."/>
        </authorList>
    </citation>
    <scope>NUCLEOTIDE SEQUENCE</scope>
    <source>
        <strain evidence="5">BYM</strain>
        <tissue evidence="5">Leaf</tissue>
    </source>
</reference>
<proteinExistence type="predicted"/>